<keyword evidence="8" id="KW-1185">Reference proteome</keyword>
<dbReference type="PROSITE" id="PS00525">
    <property type="entry name" value="RIBOSOMAL_L6_1"/>
    <property type="match status" value="1"/>
</dbReference>
<keyword evidence="3 5" id="KW-0699">rRNA-binding</keyword>
<evidence type="ECO:0000256" key="5">
    <source>
        <dbReference type="RuleBase" id="RU003870"/>
    </source>
</evidence>
<dbReference type="EMBL" id="CP095855">
    <property type="protein sequence ID" value="UPK71265.1"/>
    <property type="molecule type" value="Genomic_DNA"/>
</dbReference>
<dbReference type="Proteomes" id="UP000830198">
    <property type="component" value="Chromosome"/>
</dbReference>
<dbReference type="RefSeq" id="WP_247813374.1">
    <property type="nucleotide sequence ID" value="NZ_CP095855.1"/>
</dbReference>
<dbReference type="NCBIfam" id="TIGR03654">
    <property type="entry name" value="L6_bact"/>
    <property type="match status" value="1"/>
</dbReference>
<evidence type="ECO:0000256" key="4">
    <source>
        <dbReference type="RuleBase" id="RU003869"/>
    </source>
</evidence>
<evidence type="ECO:0000259" key="6">
    <source>
        <dbReference type="Pfam" id="PF00347"/>
    </source>
</evidence>
<dbReference type="PIRSF" id="PIRSF002162">
    <property type="entry name" value="Ribosomal_L6"/>
    <property type="match status" value="1"/>
</dbReference>
<gene>
    <name evidence="3 7" type="primary">rplF</name>
    <name evidence="7" type="ORF">MYF79_08215</name>
</gene>
<proteinExistence type="inferred from homology"/>
<dbReference type="SUPFAM" id="SSF56053">
    <property type="entry name" value="Ribosomal protein L6"/>
    <property type="match status" value="2"/>
</dbReference>
<dbReference type="HAMAP" id="MF_01365_B">
    <property type="entry name" value="Ribosomal_uL6_B"/>
    <property type="match status" value="1"/>
</dbReference>
<evidence type="ECO:0000256" key="2">
    <source>
        <dbReference type="ARBA" id="ARBA00023274"/>
    </source>
</evidence>
<comment type="similarity">
    <text evidence="3 4">Belongs to the universal ribosomal protein uL6 family.</text>
</comment>
<dbReference type="Pfam" id="PF00347">
    <property type="entry name" value="Ribosomal_L6"/>
    <property type="match status" value="2"/>
</dbReference>
<keyword evidence="1 3" id="KW-0689">Ribosomal protein</keyword>
<feature type="domain" description="Large ribosomal subunit protein uL6 alpha-beta" evidence="6">
    <location>
        <begin position="91"/>
        <end position="169"/>
    </location>
</feature>
<feature type="domain" description="Large ribosomal subunit protein uL6 alpha-beta" evidence="6">
    <location>
        <begin position="13"/>
        <end position="83"/>
    </location>
</feature>
<dbReference type="InterPro" id="IPR002358">
    <property type="entry name" value="Ribosomal_uL6_CS"/>
</dbReference>
<evidence type="ECO:0000256" key="1">
    <source>
        <dbReference type="ARBA" id="ARBA00022980"/>
    </source>
</evidence>
<organism evidence="7 8">
    <name type="scientific">Chitinophaga filiformis</name>
    <name type="common">Myxococcus filiformis</name>
    <name type="synonym">Flexibacter filiformis</name>
    <dbReference type="NCBI Taxonomy" id="104663"/>
    <lineage>
        <taxon>Bacteria</taxon>
        <taxon>Pseudomonadati</taxon>
        <taxon>Bacteroidota</taxon>
        <taxon>Chitinophagia</taxon>
        <taxon>Chitinophagales</taxon>
        <taxon>Chitinophagaceae</taxon>
        <taxon>Chitinophaga</taxon>
    </lineage>
</organism>
<dbReference type="InterPro" id="IPR036789">
    <property type="entry name" value="Ribosomal_uL6-like_a/b-dom_sf"/>
</dbReference>
<dbReference type="PANTHER" id="PTHR11655:SF14">
    <property type="entry name" value="LARGE RIBOSOMAL SUBUNIT PROTEIN UL6M"/>
    <property type="match status" value="1"/>
</dbReference>
<protein>
    <recommendedName>
        <fullName evidence="3">Large ribosomal subunit protein uL6</fullName>
    </recommendedName>
</protein>
<comment type="function">
    <text evidence="3 5">This protein binds to the 23S rRNA, and is important in its secondary structure. It is located near the subunit interface in the base of the L7/L12 stalk, and near the tRNA binding site of the peptidyltransferase center.</text>
</comment>
<dbReference type="InterPro" id="IPR000702">
    <property type="entry name" value="Ribosomal_uL6-like"/>
</dbReference>
<accession>A0ABY4I6Q0</accession>
<evidence type="ECO:0000313" key="7">
    <source>
        <dbReference type="EMBL" id="UPK71265.1"/>
    </source>
</evidence>
<name>A0ABY4I6Q0_CHIFI</name>
<reference evidence="7 8" key="1">
    <citation type="submission" date="2022-04" db="EMBL/GenBank/DDBJ databases">
        <title>The arsenic-methylating capacity of Chitinophaga filiformis YT5 during chitin decomposition.</title>
        <authorList>
            <person name="Chen G."/>
            <person name="Liang Y."/>
        </authorList>
    </citation>
    <scope>NUCLEOTIDE SEQUENCE [LARGE SCALE GENOMIC DNA]</scope>
    <source>
        <strain evidence="7 8">YT5</strain>
    </source>
</reference>
<evidence type="ECO:0000256" key="3">
    <source>
        <dbReference type="HAMAP-Rule" id="MF_01365"/>
    </source>
</evidence>
<sequence>MSRIGKSPIKLASGVTVSVSPANELTVKGPKGELKRNIDRDIKIEVKDGVLTVVRPTDQIRHRALHGLYRALIANMVEGVTEGFKKQLELVGVGYKAAHNGQLLDLSLGYSHNIIVEIPKELKVSTLTEKGANPKIMLEGIDNQLLGQVAAKIRSLRKPEPYKGKGVRYSDEVVRKKAGKSAGK</sequence>
<dbReference type="Gene3D" id="3.90.930.12">
    <property type="entry name" value="Ribosomal protein L6, alpha-beta domain"/>
    <property type="match status" value="2"/>
</dbReference>
<dbReference type="PANTHER" id="PTHR11655">
    <property type="entry name" value="60S/50S RIBOSOMAL PROTEIN L6/L9"/>
    <property type="match status" value="1"/>
</dbReference>
<comment type="subunit">
    <text evidence="3">Part of the 50S ribosomal subunit.</text>
</comment>
<dbReference type="InterPro" id="IPR020040">
    <property type="entry name" value="Ribosomal_uL6_a/b-dom"/>
</dbReference>
<dbReference type="InterPro" id="IPR019906">
    <property type="entry name" value="Ribosomal_uL6_bac-type"/>
</dbReference>
<dbReference type="GO" id="GO:0005840">
    <property type="term" value="C:ribosome"/>
    <property type="evidence" value="ECO:0007669"/>
    <property type="project" value="UniProtKB-KW"/>
</dbReference>
<keyword evidence="2 3" id="KW-0687">Ribonucleoprotein</keyword>
<keyword evidence="3 5" id="KW-0694">RNA-binding</keyword>
<dbReference type="PRINTS" id="PR00059">
    <property type="entry name" value="RIBOSOMALL6"/>
</dbReference>
<evidence type="ECO:0000313" key="8">
    <source>
        <dbReference type="Proteomes" id="UP000830198"/>
    </source>
</evidence>